<dbReference type="EMBL" id="UOFG01000257">
    <property type="protein sequence ID" value="VAW65779.1"/>
    <property type="molecule type" value="Genomic_DNA"/>
</dbReference>
<gene>
    <name evidence="2" type="ORF">MNBD_GAMMA11-1790</name>
</gene>
<name>A0A3B0XV63_9ZZZZ</name>
<dbReference type="InterPro" id="IPR036249">
    <property type="entry name" value="Thioredoxin-like_sf"/>
</dbReference>
<dbReference type="AlphaFoldDB" id="A0A3B0XV63"/>
<accession>A0A3B0XV63</accession>
<dbReference type="InterPro" id="IPR002109">
    <property type="entry name" value="Glutaredoxin"/>
</dbReference>
<dbReference type="PROSITE" id="PS51354">
    <property type="entry name" value="GLUTAREDOXIN_2"/>
    <property type="match status" value="1"/>
</dbReference>
<dbReference type="SUPFAM" id="SSF52833">
    <property type="entry name" value="Thioredoxin-like"/>
    <property type="match status" value="1"/>
</dbReference>
<protein>
    <recommendedName>
        <fullName evidence="1">Glutaredoxin domain-containing protein</fullName>
    </recommendedName>
</protein>
<dbReference type="InterPro" id="IPR014025">
    <property type="entry name" value="Glutaredoxin_subgr"/>
</dbReference>
<sequence length="89" mass="10248">MARIKIYSTARCPICDKTKNLLSKWKIPYDEARVDTDQRALREMSQITQGARTVPQIVIDGKWIGSFSELTMLHMDDELDEFVEAEKNG</sequence>
<dbReference type="Pfam" id="PF00462">
    <property type="entry name" value="Glutaredoxin"/>
    <property type="match status" value="1"/>
</dbReference>
<reference evidence="2" key="1">
    <citation type="submission" date="2018-06" db="EMBL/GenBank/DDBJ databases">
        <authorList>
            <person name="Zhirakovskaya E."/>
        </authorList>
    </citation>
    <scope>NUCLEOTIDE SEQUENCE</scope>
</reference>
<dbReference type="PANTHER" id="PTHR34386:SF1">
    <property type="entry name" value="GLUTAREDOXIN-LIKE PROTEIN NRDH"/>
    <property type="match status" value="1"/>
</dbReference>
<dbReference type="GO" id="GO:0009055">
    <property type="term" value="F:electron transfer activity"/>
    <property type="evidence" value="ECO:0007669"/>
    <property type="project" value="TreeGrafter"/>
</dbReference>
<dbReference type="InterPro" id="IPR051548">
    <property type="entry name" value="Grx-like_ET"/>
</dbReference>
<organism evidence="2">
    <name type="scientific">hydrothermal vent metagenome</name>
    <dbReference type="NCBI Taxonomy" id="652676"/>
    <lineage>
        <taxon>unclassified sequences</taxon>
        <taxon>metagenomes</taxon>
        <taxon>ecological metagenomes</taxon>
    </lineage>
</organism>
<feature type="domain" description="Glutaredoxin" evidence="1">
    <location>
        <begin position="4"/>
        <end position="64"/>
    </location>
</feature>
<evidence type="ECO:0000259" key="1">
    <source>
        <dbReference type="Pfam" id="PF00462"/>
    </source>
</evidence>
<proteinExistence type="predicted"/>
<dbReference type="Gene3D" id="3.40.30.10">
    <property type="entry name" value="Glutaredoxin"/>
    <property type="match status" value="1"/>
</dbReference>
<dbReference type="PRINTS" id="PR00160">
    <property type="entry name" value="GLUTAREDOXIN"/>
</dbReference>
<evidence type="ECO:0000313" key="2">
    <source>
        <dbReference type="EMBL" id="VAW65779.1"/>
    </source>
</evidence>
<dbReference type="GO" id="GO:0045454">
    <property type="term" value="P:cell redox homeostasis"/>
    <property type="evidence" value="ECO:0007669"/>
    <property type="project" value="TreeGrafter"/>
</dbReference>
<dbReference type="PANTHER" id="PTHR34386">
    <property type="entry name" value="GLUTAREDOXIN"/>
    <property type="match status" value="1"/>
</dbReference>